<reference evidence="8 9" key="1">
    <citation type="submission" date="2023-10" db="EMBL/GenBank/DDBJ databases">
        <title>Glaciecola aquimarina strain GGW-M5 nov., isolated from a coastal seawater.</title>
        <authorList>
            <person name="Bayburt H."/>
            <person name="Kim J.M."/>
            <person name="Choi B.J."/>
            <person name="Jeon C.O."/>
        </authorList>
    </citation>
    <scope>NUCLEOTIDE SEQUENCE [LARGE SCALE GENOMIC DNA]</scope>
    <source>
        <strain evidence="8 9">KCTC 32108</strain>
    </source>
</reference>
<comment type="subcellular location">
    <subcellularLocation>
        <location evidence="1">Cell membrane</location>
    </subcellularLocation>
</comment>
<evidence type="ECO:0000256" key="4">
    <source>
        <dbReference type="ARBA" id="ARBA00022692"/>
    </source>
</evidence>
<evidence type="ECO:0000256" key="5">
    <source>
        <dbReference type="ARBA" id="ARBA00022989"/>
    </source>
</evidence>
<keyword evidence="3" id="KW-1003">Cell membrane</keyword>
<dbReference type="EMBL" id="JAWDIO010000002">
    <property type="protein sequence ID" value="MDU0354392.1"/>
    <property type="molecule type" value="Genomic_DNA"/>
</dbReference>
<evidence type="ECO:0000256" key="6">
    <source>
        <dbReference type="ARBA" id="ARBA00023136"/>
    </source>
</evidence>
<dbReference type="Proteomes" id="UP001247805">
    <property type="component" value="Unassembled WGS sequence"/>
</dbReference>
<sequence>MDPIRNKNNEKLNQQLTFILADKHVLAASVYDEKGKILAGNKVGASVVATYKLDDDAPLVFVQSIQYQGNIIGYLRIMLKEDKVMQYHSEYQVQLYQQLIVLMVLAGVAGILVARVFYKFRYKLVNKTPEQSGEL</sequence>
<keyword evidence="9" id="KW-1185">Reference proteome</keyword>
<protein>
    <submittedName>
        <fullName evidence="8">AhpA/YtjB family protein</fullName>
    </submittedName>
</protein>
<keyword evidence="6 7" id="KW-0472">Membrane</keyword>
<organism evidence="8 9">
    <name type="scientific">Paraglaciecola aquimarina</name>
    <dbReference type="NCBI Taxonomy" id="1235557"/>
    <lineage>
        <taxon>Bacteria</taxon>
        <taxon>Pseudomonadati</taxon>
        <taxon>Pseudomonadota</taxon>
        <taxon>Gammaproteobacteria</taxon>
        <taxon>Alteromonadales</taxon>
        <taxon>Alteromonadaceae</taxon>
        <taxon>Paraglaciecola</taxon>
    </lineage>
</organism>
<comment type="caution">
    <text evidence="8">The sequence shown here is derived from an EMBL/GenBank/DDBJ whole genome shotgun (WGS) entry which is preliminary data.</text>
</comment>
<dbReference type="Pfam" id="PF10144">
    <property type="entry name" value="SMP_2"/>
    <property type="match status" value="1"/>
</dbReference>
<keyword evidence="5 7" id="KW-1133">Transmembrane helix</keyword>
<feature type="transmembrane region" description="Helical" evidence="7">
    <location>
        <begin position="95"/>
        <end position="118"/>
    </location>
</feature>
<dbReference type="InterPro" id="IPR019305">
    <property type="entry name" value="Uncharacterised_Smp"/>
</dbReference>
<gene>
    <name evidence="8" type="ORF">RS130_11005</name>
</gene>
<evidence type="ECO:0000256" key="7">
    <source>
        <dbReference type="SAM" id="Phobius"/>
    </source>
</evidence>
<evidence type="ECO:0000313" key="9">
    <source>
        <dbReference type="Proteomes" id="UP001247805"/>
    </source>
</evidence>
<comment type="similarity">
    <text evidence="2">Belongs to the Smp family.</text>
</comment>
<name>A0ABU3SWN0_9ALTE</name>
<evidence type="ECO:0000256" key="1">
    <source>
        <dbReference type="ARBA" id="ARBA00004236"/>
    </source>
</evidence>
<evidence type="ECO:0000256" key="2">
    <source>
        <dbReference type="ARBA" id="ARBA00005362"/>
    </source>
</evidence>
<keyword evidence="4 7" id="KW-0812">Transmembrane</keyword>
<evidence type="ECO:0000313" key="8">
    <source>
        <dbReference type="EMBL" id="MDU0354392.1"/>
    </source>
</evidence>
<dbReference type="RefSeq" id="WP_316028031.1">
    <property type="nucleotide sequence ID" value="NZ_JAWDIO010000002.1"/>
</dbReference>
<proteinExistence type="inferred from homology"/>
<accession>A0ABU3SWN0</accession>
<evidence type="ECO:0000256" key="3">
    <source>
        <dbReference type="ARBA" id="ARBA00022475"/>
    </source>
</evidence>